<reference evidence="2" key="1">
    <citation type="journal article" date="2020" name="Stud. Mycol.">
        <title>101 Dothideomycetes genomes: a test case for predicting lifestyles and emergence of pathogens.</title>
        <authorList>
            <person name="Haridas S."/>
            <person name="Albert R."/>
            <person name="Binder M."/>
            <person name="Bloem J."/>
            <person name="Labutti K."/>
            <person name="Salamov A."/>
            <person name="Andreopoulos B."/>
            <person name="Baker S."/>
            <person name="Barry K."/>
            <person name="Bills G."/>
            <person name="Bluhm B."/>
            <person name="Cannon C."/>
            <person name="Castanera R."/>
            <person name="Culley D."/>
            <person name="Daum C."/>
            <person name="Ezra D."/>
            <person name="Gonzalez J."/>
            <person name="Henrissat B."/>
            <person name="Kuo A."/>
            <person name="Liang C."/>
            <person name="Lipzen A."/>
            <person name="Lutzoni F."/>
            <person name="Magnuson J."/>
            <person name="Mondo S."/>
            <person name="Nolan M."/>
            <person name="Ohm R."/>
            <person name="Pangilinan J."/>
            <person name="Park H.-J."/>
            <person name="Ramirez L."/>
            <person name="Alfaro M."/>
            <person name="Sun H."/>
            <person name="Tritt A."/>
            <person name="Yoshinaga Y."/>
            <person name="Zwiers L.-H."/>
            <person name="Turgeon B."/>
            <person name="Goodwin S."/>
            <person name="Spatafora J."/>
            <person name="Crous P."/>
            <person name="Grigoriev I."/>
        </authorList>
    </citation>
    <scope>NUCLEOTIDE SEQUENCE</scope>
    <source>
        <strain evidence="2">CBS 130266</strain>
    </source>
</reference>
<accession>A0A9P4NTU4</accession>
<comment type="caution">
    <text evidence="2">The sequence shown here is derived from an EMBL/GenBank/DDBJ whole genome shotgun (WGS) entry which is preliminary data.</text>
</comment>
<organism evidence="2 3">
    <name type="scientific">Tothia fuscella</name>
    <dbReference type="NCBI Taxonomy" id="1048955"/>
    <lineage>
        <taxon>Eukaryota</taxon>
        <taxon>Fungi</taxon>
        <taxon>Dikarya</taxon>
        <taxon>Ascomycota</taxon>
        <taxon>Pezizomycotina</taxon>
        <taxon>Dothideomycetes</taxon>
        <taxon>Pleosporomycetidae</taxon>
        <taxon>Venturiales</taxon>
        <taxon>Cylindrosympodiaceae</taxon>
        <taxon>Tothia</taxon>
    </lineage>
</organism>
<dbReference type="AlphaFoldDB" id="A0A9P4NTU4"/>
<proteinExistence type="predicted"/>
<sequence length="280" mass="31943">MQKFAYRRPSFVDYISTPRHMVYDELERLANLLYMSDKDSNGEDICKPEYLPPPGGSGGYERSINGSSHSCQNRHVPPSTKMSNAKSPCVGLPVSSHHGSQKMASPVRILPVNFMDEIQIYDDIKSLQEHLLAVQSTYRFDMAPRITVDLEDILSEPFLASEYRNYLENKVATVYNFLRANDGNLATSIRIFARHHVKRLANLPLRPETSLHLFALLVTDATRILVQLDDGLLSASIKLFRQGIPINDFPESMLNRVPRVFYEPQWHKESFKCCHDFLGV</sequence>
<feature type="compositionally biased region" description="Polar residues" evidence="1">
    <location>
        <begin position="64"/>
        <end position="73"/>
    </location>
</feature>
<evidence type="ECO:0000313" key="2">
    <source>
        <dbReference type="EMBL" id="KAF2432084.1"/>
    </source>
</evidence>
<feature type="region of interest" description="Disordered" evidence="1">
    <location>
        <begin position="44"/>
        <end position="85"/>
    </location>
</feature>
<protein>
    <submittedName>
        <fullName evidence="2">Uncharacterized protein</fullName>
    </submittedName>
</protein>
<keyword evidence="3" id="KW-1185">Reference proteome</keyword>
<gene>
    <name evidence="2" type="ORF">EJ08DRAFT_162482</name>
</gene>
<name>A0A9P4NTU4_9PEZI</name>
<dbReference type="EMBL" id="MU007028">
    <property type="protein sequence ID" value="KAF2432084.1"/>
    <property type="molecule type" value="Genomic_DNA"/>
</dbReference>
<evidence type="ECO:0000256" key="1">
    <source>
        <dbReference type="SAM" id="MobiDB-lite"/>
    </source>
</evidence>
<evidence type="ECO:0000313" key="3">
    <source>
        <dbReference type="Proteomes" id="UP000800235"/>
    </source>
</evidence>
<dbReference type="Proteomes" id="UP000800235">
    <property type="component" value="Unassembled WGS sequence"/>
</dbReference>